<dbReference type="InterPro" id="IPR027417">
    <property type="entry name" value="P-loop_NTPase"/>
</dbReference>
<dbReference type="STRING" id="10195.A0A3M7P3L9"/>
<sequence>IFKIVPDPENYSVLLRFLGTTPISSDILKTFLSLMRQLCQIFNLKEVNFKLRNEIEAKQEFENLLSLISKKCPNKKIVIVLDSIDQLNSIYYKLEWFFTKLNKNVKIIYSTLPKHGNILDTLKKRIPKENFKEIQSLDPKLAEEIILDWLSKIERRINDKQKAVLKELFSKATLYPLYVRLIFDIVTKWTSFFEPDQEFKKCLDIDKSIKYIFLSLEKIHGKLLFTRAIIYMSLFKNGISENEIEDILSLDDDVLYDIFEFHAPPIRKLPIALWSRIKNDLKGYMVEKEVDDTRVI</sequence>
<dbReference type="AlphaFoldDB" id="A0A3M7P3L9"/>
<dbReference type="PANTHER" id="PTHR19871">
    <property type="entry name" value="BETA TRANSDUCIN-RELATED PROTEIN"/>
    <property type="match status" value="1"/>
</dbReference>
<protein>
    <submittedName>
        <fullName evidence="1">NACHT and WD repeat domain-containing 2-like</fullName>
    </submittedName>
</protein>
<dbReference type="InterPro" id="IPR052752">
    <property type="entry name" value="NACHT-WD_repeat"/>
</dbReference>
<organism evidence="1 2">
    <name type="scientific">Brachionus plicatilis</name>
    <name type="common">Marine rotifer</name>
    <name type="synonym">Brachionus muelleri</name>
    <dbReference type="NCBI Taxonomy" id="10195"/>
    <lineage>
        <taxon>Eukaryota</taxon>
        <taxon>Metazoa</taxon>
        <taxon>Spiralia</taxon>
        <taxon>Gnathifera</taxon>
        <taxon>Rotifera</taxon>
        <taxon>Eurotatoria</taxon>
        <taxon>Monogononta</taxon>
        <taxon>Pseudotrocha</taxon>
        <taxon>Ploima</taxon>
        <taxon>Brachionidae</taxon>
        <taxon>Brachionus</taxon>
    </lineage>
</organism>
<keyword evidence="2" id="KW-1185">Reference proteome</keyword>
<dbReference type="EMBL" id="REGN01013741">
    <property type="protein sequence ID" value="RMZ93529.1"/>
    <property type="molecule type" value="Genomic_DNA"/>
</dbReference>
<feature type="non-terminal residue" evidence="1">
    <location>
        <position position="296"/>
    </location>
</feature>
<reference evidence="1 2" key="1">
    <citation type="journal article" date="2018" name="Sci. Rep.">
        <title>Genomic signatures of local adaptation to the degree of environmental predictability in rotifers.</title>
        <authorList>
            <person name="Franch-Gras L."/>
            <person name="Hahn C."/>
            <person name="Garcia-Roger E.M."/>
            <person name="Carmona M.J."/>
            <person name="Serra M."/>
            <person name="Gomez A."/>
        </authorList>
    </citation>
    <scope>NUCLEOTIDE SEQUENCE [LARGE SCALE GENOMIC DNA]</scope>
    <source>
        <strain evidence="1">HYR1</strain>
    </source>
</reference>
<dbReference type="PANTHER" id="PTHR19871:SF14">
    <property type="entry name" value="DUF4062 DOMAIN-CONTAINING PROTEIN"/>
    <property type="match status" value="1"/>
</dbReference>
<dbReference type="Proteomes" id="UP000276133">
    <property type="component" value="Unassembled WGS sequence"/>
</dbReference>
<proteinExistence type="predicted"/>
<name>A0A3M7P3L9_BRAPC</name>
<dbReference type="SUPFAM" id="SSF52540">
    <property type="entry name" value="P-loop containing nucleoside triphosphate hydrolases"/>
    <property type="match status" value="1"/>
</dbReference>
<accession>A0A3M7P3L9</accession>
<evidence type="ECO:0000313" key="1">
    <source>
        <dbReference type="EMBL" id="RMZ93529.1"/>
    </source>
</evidence>
<comment type="caution">
    <text evidence="1">The sequence shown here is derived from an EMBL/GenBank/DDBJ whole genome shotgun (WGS) entry which is preliminary data.</text>
</comment>
<evidence type="ECO:0000313" key="2">
    <source>
        <dbReference type="Proteomes" id="UP000276133"/>
    </source>
</evidence>
<gene>
    <name evidence="1" type="ORF">BpHYR1_038966</name>
</gene>
<dbReference type="OrthoDB" id="2325716at2759"/>
<feature type="non-terminal residue" evidence="1">
    <location>
        <position position="1"/>
    </location>
</feature>